<evidence type="ECO:0000256" key="1">
    <source>
        <dbReference type="ARBA" id="ARBA00022741"/>
    </source>
</evidence>
<gene>
    <name evidence="3" type="primary">RAB28</name>
    <name evidence="5" type="synonym">LOC112688583</name>
    <name evidence="3" type="ORF">g.3049</name>
</gene>
<dbReference type="Proteomes" id="UP000694846">
    <property type="component" value="Unplaced"/>
</dbReference>
<name>A0A2S2Q5T1_9HEMI</name>
<dbReference type="NCBIfam" id="TIGR00231">
    <property type="entry name" value="small_GTP"/>
    <property type="match status" value="1"/>
</dbReference>
<dbReference type="FunFam" id="3.40.50.300:FF:001447">
    <property type="entry name" value="Ras-related protein Rab-1B"/>
    <property type="match status" value="1"/>
</dbReference>
<dbReference type="AlphaFoldDB" id="A0A2S2Q5T1"/>
<evidence type="ECO:0000256" key="2">
    <source>
        <dbReference type="ARBA" id="ARBA00023134"/>
    </source>
</evidence>
<dbReference type="InterPro" id="IPR050227">
    <property type="entry name" value="Rab"/>
</dbReference>
<dbReference type="SMART" id="SM00175">
    <property type="entry name" value="RAB"/>
    <property type="match status" value="1"/>
</dbReference>
<dbReference type="GO" id="GO:0003924">
    <property type="term" value="F:GTPase activity"/>
    <property type="evidence" value="ECO:0007669"/>
    <property type="project" value="InterPro"/>
</dbReference>
<dbReference type="SUPFAM" id="SSF52540">
    <property type="entry name" value="P-loop containing nucleoside triphosphate hydrolases"/>
    <property type="match status" value="1"/>
</dbReference>
<dbReference type="EMBL" id="GGMS01003910">
    <property type="protein sequence ID" value="MBY73113.1"/>
    <property type="molecule type" value="Transcribed_RNA"/>
</dbReference>
<reference evidence="3" key="1">
    <citation type="submission" date="2018-04" db="EMBL/GenBank/DDBJ databases">
        <title>Transcriptome assembly of Sipha flava.</title>
        <authorList>
            <person name="Scully E.D."/>
            <person name="Geib S.M."/>
            <person name="Palmer N.A."/>
            <person name="Koch K."/>
            <person name="Bradshaw J."/>
            <person name="Heng-Moss T."/>
            <person name="Sarath G."/>
        </authorList>
    </citation>
    <scope>NUCLEOTIDE SEQUENCE</scope>
</reference>
<protein>
    <submittedName>
        <fullName evidence="3 5">Ras-related protein Rab-28</fullName>
    </submittedName>
</protein>
<dbReference type="RefSeq" id="XP_025417641.1">
    <property type="nucleotide sequence ID" value="XM_025561856.1"/>
</dbReference>
<proteinExistence type="predicted"/>
<keyword evidence="1" id="KW-0547">Nucleotide-binding</keyword>
<evidence type="ECO:0000313" key="5">
    <source>
        <dbReference type="RefSeq" id="XP_025417641.1"/>
    </source>
</evidence>
<reference evidence="5" key="2">
    <citation type="submission" date="2025-04" db="UniProtKB">
        <authorList>
            <consortium name="RefSeq"/>
        </authorList>
    </citation>
    <scope>IDENTIFICATION</scope>
    <source>
        <tissue evidence="5">Whole body</tissue>
    </source>
</reference>
<dbReference type="PRINTS" id="PR00449">
    <property type="entry name" value="RASTRNSFRMNG"/>
</dbReference>
<dbReference type="PROSITE" id="PS51421">
    <property type="entry name" value="RAS"/>
    <property type="match status" value="1"/>
</dbReference>
<dbReference type="GO" id="GO:0005525">
    <property type="term" value="F:GTP binding"/>
    <property type="evidence" value="ECO:0007669"/>
    <property type="project" value="UniProtKB-KW"/>
</dbReference>
<keyword evidence="2" id="KW-0342">GTP-binding</keyword>
<dbReference type="InterPro" id="IPR027417">
    <property type="entry name" value="P-loop_NTPase"/>
</dbReference>
<dbReference type="PROSITE" id="PS51419">
    <property type="entry name" value="RAB"/>
    <property type="match status" value="1"/>
</dbReference>
<dbReference type="Gene3D" id="3.40.50.300">
    <property type="entry name" value="P-loop containing nucleotide triphosphate hydrolases"/>
    <property type="match status" value="1"/>
</dbReference>
<sequence length="223" mass="25241">MSIVPSENLLIEDELKIVVIGEPSTGKSCIVSRYCHDDFTRQYIPTCGVEFCLKRTQIRGRNVRINIWDTSGTSSGLLTKYTYNADAIILVYDITNSASFSAISSWYNKIIGAQHENLPTFALFSNKCDLEHKRTVAEEKQIIFSKEFRIAISQLVSARTSENVMFAWQQLVAECLGLKLSKFDLEQHLARPMKAEIETTANQYKTTLSNQQQNLSSIICVIQ</sequence>
<dbReference type="InterPro" id="IPR005225">
    <property type="entry name" value="Small_GTP-bd"/>
</dbReference>
<dbReference type="SMART" id="SM00173">
    <property type="entry name" value="RAS"/>
    <property type="match status" value="1"/>
</dbReference>
<dbReference type="InterPro" id="IPR001806">
    <property type="entry name" value="Small_GTPase"/>
</dbReference>
<accession>A0A2S2Q5T1</accession>
<dbReference type="Pfam" id="PF00071">
    <property type="entry name" value="Ras"/>
    <property type="match status" value="1"/>
</dbReference>
<dbReference type="SMART" id="SM00174">
    <property type="entry name" value="RHO"/>
    <property type="match status" value="1"/>
</dbReference>
<evidence type="ECO:0000313" key="3">
    <source>
        <dbReference type="EMBL" id="MBY73113.1"/>
    </source>
</evidence>
<dbReference type="PANTHER" id="PTHR47977">
    <property type="entry name" value="RAS-RELATED PROTEIN RAB"/>
    <property type="match status" value="1"/>
</dbReference>
<keyword evidence="4" id="KW-1185">Reference proteome</keyword>
<organism evidence="3">
    <name type="scientific">Sipha flava</name>
    <name type="common">yellow sugarcane aphid</name>
    <dbReference type="NCBI Taxonomy" id="143950"/>
    <lineage>
        <taxon>Eukaryota</taxon>
        <taxon>Metazoa</taxon>
        <taxon>Ecdysozoa</taxon>
        <taxon>Arthropoda</taxon>
        <taxon>Hexapoda</taxon>
        <taxon>Insecta</taxon>
        <taxon>Pterygota</taxon>
        <taxon>Neoptera</taxon>
        <taxon>Paraneoptera</taxon>
        <taxon>Hemiptera</taxon>
        <taxon>Sternorrhyncha</taxon>
        <taxon>Aphidomorpha</taxon>
        <taxon>Aphidoidea</taxon>
        <taxon>Aphididae</taxon>
        <taxon>Sipha</taxon>
    </lineage>
</organism>
<dbReference type="SMART" id="SM00176">
    <property type="entry name" value="RAN"/>
    <property type="match status" value="1"/>
</dbReference>
<evidence type="ECO:0000313" key="4">
    <source>
        <dbReference type="Proteomes" id="UP000694846"/>
    </source>
</evidence>
<dbReference type="OrthoDB" id="10254700at2759"/>